<dbReference type="SUPFAM" id="SSF53756">
    <property type="entry name" value="UDP-Glycosyltransferase/glycogen phosphorylase"/>
    <property type="match status" value="1"/>
</dbReference>
<dbReference type="InterPro" id="IPR035595">
    <property type="entry name" value="UDP_glycos_trans_CS"/>
</dbReference>
<dbReference type="AlphaFoldDB" id="A0A7N0RII0"/>
<sequence>MQCITSSCYSFLFPQRLQSVSAAEMSTQRNSGSDKELLIIIASSGHVVSTIQLANTILRRDRRLVISLLVISPMTQDPNFSGKLSKCDPDINLVTLPKPQHEPAFRPALSAANLISLLMQYIELHKDAVRAAVKHQQLLASSETDIGEDKSEKEEDRILKSTSFILDWFCASSMMDVAAELGSNAYVYYTNSAAFLGLLTLFLPTCSRLTESDSEWLVPSYARPIPATSVPPFFYDARAAALMSDLGRGIRKGRGVVVNTAAELEPYALSSIAKDGNFPAVYPVGPLLNLSGGGKISDKKNRDRIMEWLDAQEAAESVVFLCFGNLGSFGAEQVKEIALGLEESGVKFLWALRKPPPEGKMSPPGEFTDPQEILPEGFLSRIGARGLVCGWAPQAEILAHRAIGGFVSHCGWNSILEALSFGVPIAAWPMYAEQQANAFYLVEDLKLAVGLKINYSLGQTDLVTAREIQNAVELLMNGVDNEIAKMRVRVGEIKKIIRAAVGEDGRSSQAVGRLINDMCRK</sequence>
<protein>
    <recommendedName>
        <fullName evidence="4">Glycosyltransferase</fullName>
        <ecNumber evidence="4">2.4.1.-</ecNumber>
    </recommendedName>
</protein>
<evidence type="ECO:0000256" key="4">
    <source>
        <dbReference type="RuleBase" id="RU362057"/>
    </source>
</evidence>
<dbReference type="Gene3D" id="3.40.50.2000">
    <property type="entry name" value="Glycogen Phosphorylase B"/>
    <property type="match status" value="2"/>
</dbReference>
<dbReference type="PANTHER" id="PTHR48048:SF45">
    <property type="entry name" value="GLYCOSYLTRANSFERASE"/>
    <property type="match status" value="1"/>
</dbReference>
<dbReference type="InterPro" id="IPR002213">
    <property type="entry name" value="UDP_glucos_trans"/>
</dbReference>
<evidence type="ECO:0000256" key="1">
    <source>
        <dbReference type="ARBA" id="ARBA00009995"/>
    </source>
</evidence>
<evidence type="ECO:0000256" key="2">
    <source>
        <dbReference type="ARBA" id="ARBA00022679"/>
    </source>
</evidence>
<dbReference type="Proteomes" id="UP000594263">
    <property type="component" value="Unplaced"/>
</dbReference>
<evidence type="ECO:0000313" key="6">
    <source>
        <dbReference type="Proteomes" id="UP000594263"/>
    </source>
</evidence>
<dbReference type="Gramene" id="Kaladp0011s0396.1.v1.1">
    <property type="protein sequence ID" value="Kaladp0011s0396.1.v1.1"/>
    <property type="gene ID" value="Kaladp0011s0396.v1.1"/>
</dbReference>
<proteinExistence type="inferred from homology"/>
<keyword evidence="6" id="KW-1185">Reference proteome</keyword>
<comment type="similarity">
    <text evidence="1 3">Belongs to the UDP-glycosyltransferase family.</text>
</comment>
<keyword evidence="2 3" id="KW-0808">Transferase</keyword>
<dbReference type="EC" id="2.4.1.-" evidence="4"/>
<accession>A0A7N0RII0</accession>
<evidence type="ECO:0000313" key="5">
    <source>
        <dbReference type="EnsemblPlants" id="Kaladp0011s0396.1.v1.1"/>
    </source>
</evidence>
<dbReference type="PROSITE" id="PS00375">
    <property type="entry name" value="UDPGT"/>
    <property type="match status" value="1"/>
</dbReference>
<organism evidence="5 6">
    <name type="scientific">Kalanchoe fedtschenkoi</name>
    <name type="common">Lavender scallops</name>
    <name type="synonym">South American air plant</name>
    <dbReference type="NCBI Taxonomy" id="63787"/>
    <lineage>
        <taxon>Eukaryota</taxon>
        <taxon>Viridiplantae</taxon>
        <taxon>Streptophyta</taxon>
        <taxon>Embryophyta</taxon>
        <taxon>Tracheophyta</taxon>
        <taxon>Spermatophyta</taxon>
        <taxon>Magnoliopsida</taxon>
        <taxon>eudicotyledons</taxon>
        <taxon>Gunneridae</taxon>
        <taxon>Pentapetalae</taxon>
        <taxon>Saxifragales</taxon>
        <taxon>Crassulaceae</taxon>
        <taxon>Kalanchoe</taxon>
    </lineage>
</organism>
<dbReference type="FunFam" id="3.40.50.2000:FF:000056">
    <property type="entry name" value="Glycosyltransferase"/>
    <property type="match status" value="1"/>
</dbReference>
<dbReference type="Pfam" id="PF00201">
    <property type="entry name" value="UDPGT"/>
    <property type="match status" value="1"/>
</dbReference>
<dbReference type="GO" id="GO:0035251">
    <property type="term" value="F:UDP-glucosyltransferase activity"/>
    <property type="evidence" value="ECO:0007669"/>
    <property type="project" value="InterPro"/>
</dbReference>
<keyword evidence="3" id="KW-0328">Glycosyltransferase</keyword>
<evidence type="ECO:0000256" key="3">
    <source>
        <dbReference type="RuleBase" id="RU003718"/>
    </source>
</evidence>
<dbReference type="InterPro" id="IPR050481">
    <property type="entry name" value="UDP-glycosyltransf_plant"/>
</dbReference>
<reference evidence="5" key="1">
    <citation type="submission" date="2021-01" db="UniProtKB">
        <authorList>
            <consortium name="EnsemblPlants"/>
        </authorList>
    </citation>
    <scope>IDENTIFICATION</scope>
</reference>
<dbReference type="EnsemblPlants" id="Kaladp0011s0396.1.v1.1">
    <property type="protein sequence ID" value="Kaladp0011s0396.1.v1.1"/>
    <property type="gene ID" value="Kaladp0011s0396.v1.1"/>
</dbReference>
<dbReference type="PANTHER" id="PTHR48048">
    <property type="entry name" value="GLYCOSYLTRANSFERASE"/>
    <property type="match status" value="1"/>
</dbReference>
<name>A0A7N0RII0_KALFE</name>
<dbReference type="CDD" id="cd03784">
    <property type="entry name" value="GT1_Gtf-like"/>
    <property type="match status" value="1"/>
</dbReference>